<proteinExistence type="predicted"/>
<feature type="non-terminal residue" evidence="3">
    <location>
        <position position="159"/>
    </location>
</feature>
<gene>
    <name evidence="3" type="ORF">B1A_02702</name>
</gene>
<dbReference type="InterPro" id="IPR035658">
    <property type="entry name" value="TrbF"/>
</dbReference>
<accession>T1C9L3</accession>
<dbReference type="CDD" id="cd16425">
    <property type="entry name" value="TrbF"/>
    <property type="match status" value="1"/>
</dbReference>
<reference evidence="3" key="2">
    <citation type="journal article" date="2014" name="ISME J.">
        <title>Microbial stratification in low pH oxic and suboxic macroscopic growths along an acid mine drainage.</title>
        <authorList>
            <person name="Mendez-Garcia C."/>
            <person name="Mesa V."/>
            <person name="Sprenger R.R."/>
            <person name="Richter M."/>
            <person name="Diez M.S."/>
            <person name="Solano J."/>
            <person name="Bargiela R."/>
            <person name="Golyshina O.V."/>
            <person name="Manteca A."/>
            <person name="Ramos J.L."/>
            <person name="Gallego J.R."/>
            <person name="Llorente I."/>
            <person name="Martins Dos Santos V.A."/>
            <person name="Jensen O.N."/>
            <person name="Pelaez A.I."/>
            <person name="Sanchez J."/>
            <person name="Ferrer M."/>
        </authorList>
    </citation>
    <scope>NUCLEOTIDE SEQUENCE</scope>
</reference>
<reference evidence="3" key="1">
    <citation type="submission" date="2013-08" db="EMBL/GenBank/DDBJ databases">
        <authorList>
            <person name="Mendez C."/>
            <person name="Richter M."/>
            <person name="Ferrer M."/>
            <person name="Sanchez J."/>
        </authorList>
    </citation>
    <scope>NUCLEOTIDE SEQUENCE</scope>
</reference>
<dbReference type="AlphaFoldDB" id="T1C9L3"/>
<evidence type="ECO:0000259" key="2">
    <source>
        <dbReference type="Pfam" id="PF04335"/>
    </source>
</evidence>
<dbReference type="EMBL" id="AUZX01002002">
    <property type="protein sequence ID" value="EQD77818.1"/>
    <property type="molecule type" value="Genomic_DNA"/>
</dbReference>
<keyword evidence="1" id="KW-1133">Transmembrane helix</keyword>
<keyword evidence="1" id="KW-0812">Transmembrane</keyword>
<evidence type="ECO:0000313" key="3">
    <source>
        <dbReference type="EMBL" id="EQD77818.1"/>
    </source>
</evidence>
<feature type="domain" description="Bacterial virulence protein VirB8" evidence="2">
    <location>
        <begin position="9"/>
        <end position="135"/>
    </location>
</feature>
<sequence>MPGCNPYLDARREWDERYGDALARARNWRRAAFGALAVALVAVVGIAHIGAQSKIEPYVIAMGRMGSPIAFGVPSAASPTDQRIVEAETAEWLWNARTQLADAAAQNMLLSRVFAMTDTATANYLNTWYAAHPPFTGATVKVNFTSFLPLGALTNGLGT</sequence>
<protein>
    <submittedName>
        <fullName evidence="3">Conjugal transfer, TrbF</fullName>
    </submittedName>
</protein>
<name>T1C9L3_9ZZZZ</name>
<keyword evidence="1" id="KW-0472">Membrane</keyword>
<evidence type="ECO:0000256" key="1">
    <source>
        <dbReference type="SAM" id="Phobius"/>
    </source>
</evidence>
<feature type="transmembrane region" description="Helical" evidence="1">
    <location>
        <begin position="31"/>
        <end position="51"/>
    </location>
</feature>
<dbReference type="GO" id="GO:0016020">
    <property type="term" value="C:membrane"/>
    <property type="evidence" value="ECO:0007669"/>
    <property type="project" value="InterPro"/>
</dbReference>
<organism evidence="3">
    <name type="scientific">mine drainage metagenome</name>
    <dbReference type="NCBI Taxonomy" id="410659"/>
    <lineage>
        <taxon>unclassified sequences</taxon>
        <taxon>metagenomes</taxon>
        <taxon>ecological metagenomes</taxon>
    </lineage>
</organism>
<dbReference type="InterPro" id="IPR007430">
    <property type="entry name" value="VirB8"/>
</dbReference>
<dbReference type="Pfam" id="PF04335">
    <property type="entry name" value="VirB8"/>
    <property type="match status" value="1"/>
</dbReference>
<comment type="caution">
    <text evidence="3">The sequence shown here is derived from an EMBL/GenBank/DDBJ whole genome shotgun (WGS) entry which is preliminary data.</text>
</comment>